<proteinExistence type="inferred from homology"/>
<dbReference type="EMBL" id="JAJNBZ010000075">
    <property type="protein sequence ID" value="MCE5173725.1"/>
    <property type="molecule type" value="Genomic_DNA"/>
</dbReference>
<evidence type="ECO:0000256" key="7">
    <source>
        <dbReference type="ARBA" id="ARBA00022692"/>
    </source>
</evidence>
<dbReference type="Pfam" id="PF17440">
    <property type="entry name" value="Thiol_cytolys_C"/>
    <property type="match status" value="1"/>
</dbReference>
<dbReference type="PROSITE" id="PS00481">
    <property type="entry name" value="THIOL_CYTOLYSINS"/>
    <property type="match status" value="1"/>
</dbReference>
<evidence type="ECO:0000256" key="13">
    <source>
        <dbReference type="ARBA" id="ARBA00023136"/>
    </source>
</evidence>
<dbReference type="InterPro" id="IPR036359">
    <property type="entry name" value="Thiol_cytolysin_sf"/>
</dbReference>
<evidence type="ECO:0000256" key="1">
    <source>
        <dbReference type="ARBA" id="ARBA00004301"/>
    </source>
</evidence>
<keyword evidence="4" id="KW-1134">Transmembrane beta strand</keyword>
<evidence type="ECO:0000313" key="16">
    <source>
        <dbReference type="Proteomes" id="UP001199916"/>
    </source>
</evidence>
<reference evidence="15 16" key="1">
    <citation type="submission" date="2021-11" db="EMBL/GenBank/DDBJ databases">
        <title>Draft genome sequence of Paenibacillus profundus YoMME, a new Gram-positive bacteria with exoelectrogenic properties.</title>
        <authorList>
            <person name="Hubenova Y."/>
            <person name="Hubenova E."/>
            <person name="Manasiev Y."/>
            <person name="Peykov S."/>
            <person name="Mitov M."/>
        </authorList>
    </citation>
    <scope>NUCLEOTIDE SEQUENCE [LARGE SCALE GENOMIC DNA]</scope>
    <source>
        <strain evidence="15 16">YoMME</strain>
    </source>
</reference>
<sequence>RIFARECTGLAWEWWRTVIDEYNVPLTSNINVSIWGTTLYPKSSITN</sequence>
<keyword evidence="12" id="KW-0446">Lipid-binding</keyword>
<keyword evidence="6" id="KW-0800">Toxin</keyword>
<comment type="similarity">
    <text evidence="3">Belongs to the cholesterol-dependent cytolysin family.</text>
</comment>
<evidence type="ECO:0000256" key="2">
    <source>
        <dbReference type="ARBA" id="ARBA00004613"/>
    </source>
</evidence>
<gene>
    <name evidence="15" type="ORF">LQV63_31355</name>
</gene>
<dbReference type="InterPro" id="IPR038700">
    <property type="entry name" value="Thiol_cytolys_C_sf"/>
</dbReference>
<dbReference type="Proteomes" id="UP001199916">
    <property type="component" value="Unassembled WGS sequence"/>
</dbReference>
<keyword evidence="9" id="KW-0204">Cytolysis</keyword>
<dbReference type="Gene3D" id="2.60.40.1430">
    <property type="entry name" value="Perfringolysin, domain 4"/>
    <property type="match status" value="1"/>
</dbReference>
<keyword evidence="5" id="KW-0964">Secreted</keyword>
<evidence type="ECO:0000259" key="14">
    <source>
        <dbReference type="Pfam" id="PF17440"/>
    </source>
</evidence>
<dbReference type="InterPro" id="IPR001869">
    <property type="entry name" value="Thiol_cytolysin"/>
</dbReference>
<name>A0ABS8YSW8_9BACL</name>
<dbReference type="SUPFAM" id="SSF56978">
    <property type="entry name" value="Perfringolysin"/>
    <property type="match status" value="1"/>
</dbReference>
<evidence type="ECO:0000256" key="9">
    <source>
        <dbReference type="ARBA" id="ARBA00022852"/>
    </source>
</evidence>
<evidence type="ECO:0000313" key="15">
    <source>
        <dbReference type="EMBL" id="MCE5173725.1"/>
    </source>
</evidence>
<evidence type="ECO:0000256" key="4">
    <source>
        <dbReference type="ARBA" id="ARBA00022452"/>
    </source>
</evidence>
<keyword evidence="8" id="KW-0354">Hemolysis</keyword>
<evidence type="ECO:0000256" key="12">
    <source>
        <dbReference type="ARBA" id="ARBA00023121"/>
    </source>
</evidence>
<dbReference type="InterPro" id="IPR035390">
    <property type="entry name" value="Thiol_cytolys_C"/>
</dbReference>
<evidence type="ECO:0000256" key="10">
    <source>
        <dbReference type="ARBA" id="ARBA00022870"/>
    </source>
</evidence>
<keyword evidence="16" id="KW-1185">Reference proteome</keyword>
<dbReference type="RefSeq" id="WP_233699620.1">
    <property type="nucleotide sequence ID" value="NZ_JAJNBZ010000075.1"/>
</dbReference>
<evidence type="ECO:0000256" key="3">
    <source>
        <dbReference type="ARBA" id="ARBA00008503"/>
    </source>
</evidence>
<keyword evidence="11" id="KW-0843">Virulence</keyword>
<evidence type="ECO:0000256" key="6">
    <source>
        <dbReference type="ARBA" id="ARBA00022656"/>
    </source>
</evidence>
<keyword evidence="13" id="KW-0472">Membrane</keyword>
<accession>A0ABS8YSW8</accession>
<organism evidence="15 16">
    <name type="scientific">Paenibacillus profundus</name>
    <dbReference type="NCBI Taxonomy" id="1173085"/>
    <lineage>
        <taxon>Bacteria</taxon>
        <taxon>Bacillati</taxon>
        <taxon>Bacillota</taxon>
        <taxon>Bacilli</taxon>
        <taxon>Bacillales</taxon>
        <taxon>Paenibacillaceae</taxon>
        <taxon>Paenibacillus</taxon>
    </lineage>
</organism>
<comment type="subcellular location">
    <subcellularLocation>
        <location evidence="1">Host membrane</location>
        <topology evidence="1">Multi-pass membrane protein</topology>
    </subcellularLocation>
    <subcellularLocation>
        <location evidence="2">Secreted</location>
    </subcellularLocation>
</comment>
<evidence type="ECO:0000256" key="5">
    <source>
        <dbReference type="ARBA" id="ARBA00022525"/>
    </source>
</evidence>
<keyword evidence="7" id="KW-0812">Transmembrane</keyword>
<evidence type="ECO:0000256" key="8">
    <source>
        <dbReference type="ARBA" id="ARBA00022735"/>
    </source>
</evidence>
<comment type="caution">
    <text evidence="15">The sequence shown here is derived from an EMBL/GenBank/DDBJ whole genome shotgun (WGS) entry which is preliminary data.</text>
</comment>
<feature type="non-terminal residue" evidence="15">
    <location>
        <position position="1"/>
    </location>
</feature>
<keyword evidence="10" id="KW-1043">Host membrane</keyword>
<protein>
    <recommendedName>
        <fullName evidence="14">Thiol-activated cytolysin C-terminal domain-containing protein</fullName>
    </recommendedName>
</protein>
<feature type="domain" description="Thiol-activated cytolysin C-terminal" evidence="14">
    <location>
        <begin position="2"/>
        <end position="42"/>
    </location>
</feature>
<evidence type="ECO:0000256" key="11">
    <source>
        <dbReference type="ARBA" id="ARBA00023026"/>
    </source>
</evidence>